<accession>L5M520</accession>
<keyword evidence="6" id="KW-0539">Nucleus</keyword>
<sequence length="176" mass="19899">MTTLSFADLHWGSEDEVPLGSEQRTTKDGWVYDVGHTEKTQWEHPKNGKRKQIADLSYRWEQETHEEGHVFKANHVLLHVLVCNAVALALPWSLTTDGVETSFQANRRGHFRMSSSFRMSCAAQPQPGSVASSESHRFPDIVSLGQLDFSHLSPPTNDCWTALAYNWSKLPHSILQ</sequence>
<evidence type="ECO:0000256" key="2">
    <source>
        <dbReference type="ARBA" id="ARBA00004435"/>
    </source>
</evidence>
<keyword evidence="8" id="KW-1185">Reference proteome</keyword>
<comment type="subcellular location">
    <subcellularLocation>
        <location evidence="2">Cell junction</location>
        <location evidence="2">Tight junction</location>
    </subcellularLocation>
    <subcellularLocation>
        <location evidence="3">Cytoplasm</location>
    </subcellularLocation>
    <subcellularLocation>
        <location evidence="1">Nucleus</location>
    </subcellularLocation>
</comment>
<dbReference type="Proteomes" id="UP000010556">
    <property type="component" value="Unassembled WGS sequence"/>
</dbReference>
<organism evidence="7 8">
    <name type="scientific">Myotis davidii</name>
    <name type="common">David's myotis</name>
    <dbReference type="NCBI Taxonomy" id="225400"/>
    <lineage>
        <taxon>Eukaryota</taxon>
        <taxon>Metazoa</taxon>
        <taxon>Chordata</taxon>
        <taxon>Craniata</taxon>
        <taxon>Vertebrata</taxon>
        <taxon>Euteleostomi</taxon>
        <taxon>Mammalia</taxon>
        <taxon>Eutheria</taxon>
        <taxon>Laurasiatheria</taxon>
        <taxon>Chiroptera</taxon>
        <taxon>Yangochiroptera</taxon>
        <taxon>Vespertilionidae</taxon>
        <taxon>Myotis</taxon>
    </lineage>
</organism>
<proteinExistence type="predicted"/>
<dbReference type="AlphaFoldDB" id="L5M520"/>
<evidence type="ECO:0000313" key="7">
    <source>
        <dbReference type="EMBL" id="ELK33739.1"/>
    </source>
</evidence>
<keyword evidence="5" id="KW-0963">Cytoplasm</keyword>
<dbReference type="PANTHER" id="PTHR17616:SF12">
    <property type="entry name" value="WW DOMAIN-CONTAINING OXIDOREDUCTASE"/>
    <property type="match status" value="1"/>
</dbReference>
<dbReference type="Gene3D" id="3.40.50.720">
    <property type="entry name" value="NAD(P)-binding Rossmann-like Domain"/>
    <property type="match status" value="1"/>
</dbReference>
<evidence type="ECO:0000313" key="8">
    <source>
        <dbReference type="Proteomes" id="UP000010556"/>
    </source>
</evidence>
<evidence type="ECO:0000256" key="3">
    <source>
        <dbReference type="ARBA" id="ARBA00004496"/>
    </source>
</evidence>
<reference evidence="8" key="1">
    <citation type="journal article" date="2013" name="Science">
        <title>Comparative analysis of bat genomes provides insight into the evolution of flight and immunity.</title>
        <authorList>
            <person name="Zhang G."/>
            <person name="Cowled C."/>
            <person name="Shi Z."/>
            <person name="Huang Z."/>
            <person name="Bishop-Lilly K.A."/>
            <person name="Fang X."/>
            <person name="Wynne J.W."/>
            <person name="Xiong Z."/>
            <person name="Baker M.L."/>
            <person name="Zhao W."/>
            <person name="Tachedjian M."/>
            <person name="Zhu Y."/>
            <person name="Zhou P."/>
            <person name="Jiang X."/>
            <person name="Ng J."/>
            <person name="Yang L."/>
            <person name="Wu L."/>
            <person name="Xiao J."/>
            <person name="Feng Y."/>
            <person name="Chen Y."/>
            <person name="Sun X."/>
            <person name="Zhang Y."/>
            <person name="Marsh G.A."/>
            <person name="Crameri G."/>
            <person name="Broder C.C."/>
            <person name="Frey K.G."/>
            <person name="Wang L.F."/>
            <person name="Wang J."/>
        </authorList>
    </citation>
    <scope>NUCLEOTIDE SEQUENCE [LARGE SCALE GENOMIC DNA]</scope>
</reference>
<dbReference type="GO" id="GO:0005737">
    <property type="term" value="C:cytoplasm"/>
    <property type="evidence" value="ECO:0007669"/>
    <property type="project" value="UniProtKB-SubCell"/>
</dbReference>
<dbReference type="GO" id="GO:0045944">
    <property type="term" value="P:positive regulation of transcription by RNA polymerase II"/>
    <property type="evidence" value="ECO:0007669"/>
    <property type="project" value="TreeGrafter"/>
</dbReference>
<dbReference type="GO" id="GO:0005923">
    <property type="term" value="C:bicellular tight junction"/>
    <property type="evidence" value="ECO:0007669"/>
    <property type="project" value="UniProtKB-SubCell"/>
</dbReference>
<dbReference type="GO" id="GO:0003713">
    <property type="term" value="F:transcription coactivator activity"/>
    <property type="evidence" value="ECO:0007669"/>
    <property type="project" value="TreeGrafter"/>
</dbReference>
<dbReference type="InterPro" id="IPR051583">
    <property type="entry name" value="YAP1"/>
</dbReference>
<evidence type="ECO:0000256" key="5">
    <source>
        <dbReference type="ARBA" id="ARBA00022490"/>
    </source>
</evidence>
<keyword evidence="4" id="KW-0796">Tight junction</keyword>
<gene>
    <name evidence="7" type="ORF">MDA_GLEAN10003680</name>
</gene>
<dbReference type="GO" id="GO:0005634">
    <property type="term" value="C:nucleus"/>
    <property type="evidence" value="ECO:0007669"/>
    <property type="project" value="UniProtKB-SubCell"/>
</dbReference>
<name>L5M520_MYODS</name>
<dbReference type="EMBL" id="KB103916">
    <property type="protein sequence ID" value="ELK33739.1"/>
    <property type="molecule type" value="Genomic_DNA"/>
</dbReference>
<keyword evidence="4" id="KW-0965">Cell junction</keyword>
<protein>
    <submittedName>
        <fullName evidence="7">WW domain-containing oxidoreductase</fullName>
    </submittedName>
</protein>
<evidence type="ECO:0000256" key="1">
    <source>
        <dbReference type="ARBA" id="ARBA00004123"/>
    </source>
</evidence>
<dbReference type="PANTHER" id="PTHR17616">
    <property type="entry name" value="YES-ASSOCIATED PROTEIN YAP1 FAMILY MEMBER"/>
    <property type="match status" value="1"/>
</dbReference>
<evidence type="ECO:0000256" key="6">
    <source>
        <dbReference type="ARBA" id="ARBA00023242"/>
    </source>
</evidence>
<evidence type="ECO:0000256" key="4">
    <source>
        <dbReference type="ARBA" id="ARBA00022427"/>
    </source>
</evidence>
<dbReference type="GO" id="GO:0035329">
    <property type="term" value="P:hippo signaling"/>
    <property type="evidence" value="ECO:0007669"/>
    <property type="project" value="TreeGrafter"/>
</dbReference>